<evidence type="ECO:0008006" key="8">
    <source>
        <dbReference type="Google" id="ProtNLM"/>
    </source>
</evidence>
<organism evidence="6 7">
    <name type="scientific">Rhynocoris fuscipes</name>
    <dbReference type="NCBI Taxonomy" id="488301"/>
    <lineage>
        <taxon>Eukaryota</taxon>
        <taxon>Metazoa</taxon>
        <taxon>Ecdysozoa</taxon>
        <taxon>Arthropoda</taxon>
        <taxon>Hexapoda</taxon>
        <taxon>Insecta</taxon>
        <taxon>Pterygota</taxon>
        <taxon>Neoptera</taxon>
        <taxon>Paraneoptera</taxon>
        <taxon>Hemiptera</taxon>
        <taxon>Heteroptera</taxon>
        <taxon>Panheteroptera</taxon>
        <taxon>Cimicomorpha</taxon>
        <taxon>Reduviidae</taxon>
        <taxon>Harpactorinae</taxon>
        <taxon>Harpactorini</taxon>
        <taxon>Rhynocoris</taxon>
    </lineage>
</organism>
<dbReference type="EMBL" id="JAPXFL010000005">
    <property type="protein sequence ID" value="KAK9506219.1"/>
    <property type="molecule type" value="Genomic_DNA"/>
</dbReference>
<protein>
    <recommendedName>
        <fullName evidence="8">Checkpoint 9-1-1 complex rad1 component</fullName>
    </recommendedName>
</protein>
<evidence type="ECO:0000313" key="6">
    <source>
        <dbReference type="EMBL" id="KAK9506219.1"/>
    </source>
</evidence>
<dbReference type="SUPFAM" id="SSF55979">
    <property type="entry name" value="DNA clamp"/>
    <property type="match status" value="2"/>
</dbReference>
<name>A0AAW1D880_9HEMI</name>
<dbReference type="PANTHER" id="PTHR10870:SF0">
    <property type="entry name" value="CELL CYCLE CHECKPOINT PROTEIN RAD1"/>
    <property type="match status" value="1"/>
</dbReference>
<dbReference type="PANTHER" id="PTHR10870">
    <property type="entry name" value="CELL CYCLE CHECKPOINT PROTEIN RAD1"/>
    <property type="match status" value="1"/>
</dbReference>
<keyword evidence="3" id="KW-0227">DNA damage</keyword>
<dbReference type="AlphaFoldDB" id="A0AAW1D880"/>
<dbReference type="InterPro" id="IPR003011">
    <property type="entry name" value="Cell_cycle_checkpoint_Rad1"/>
</dbReference>
<keyword evidence="4" id="KW-0234">DNA repair</keyword>
<reference evidence="6 7" key="1">
    <citation type="submission" date="2022-12" db="EMBL/GenBank/DDBJ databases">
        <title>Chromosome-level genome assembly of true bugs.</title>
        <authorList>
            <person name="Ma L."/>
            <person name="Li H."/>
        </authorList>
    </citation>
    <scope>NUCLEOTIDE SEQUENCE [LARGE SCALE GENOMIC DNA]</scope>
    <source>
        <strain evidence="6">Lab_2022b</strain>
    </source>
</reference>
<accession>A0AAW1D880</accession>
<evidence type="ECO:0000256" key="1">
    <source>
        <dbReference type="ARBA" id="ARBA00004123"/>
    </source>
</evidence>
<dbReference type="GO" id="GO:0030896">
    <property type="term" value="C:checkpoint clamp complex"/>
    <property type="evidence" value="ECO:0007669"/>
    <property type="project" value="TreeGrafter"/>
</dbReference>
<evidence type="ECO:0000256" key="5">
    <source>
        <dbReference type="ARBA" id="ARBA00023242"/>
    </source>
</evidence>
<evidence type="ECO:0000256" key="4">
    <source>
        <dbReference type="ARBA" id="ARBA00023204"/>
    </source>
</evidence>
<dbReference type="Gene3D" id="3.70.10.10">
    <property type="match status" value="1"/>
</dbReference>
<dbReference type="InterPro" id="IPR003021">
    <property type="entry name" value="Rad1_Rec1_Rad17"/>
</dbReference>
<proteinExistence type="inferred from homology"/>
<dbReference type="GO" id="GO:0000077">
    <property type="term" value="P:DNA damage checkpoint signaling"/>
    <property type="evidence" value="ECO:0007669"/>
    <property type="project" value="InterPro"/>
</dbReference>
<gene>
    <name evidence="6" type="ORF">O3M35_008193</name>
</gene>
<evidence type="ECO:0000256" key="2">
    <source>
        <dbReference type="ARBA" id="ARBA00010991"/>
    </source>
</evidence>
<sequence>MLTQENLDEYILRGKIDNLKNLLQLLRCIHFKEIAVVFASANGLKFVVEDSKCVQAAAFIGQDIFQEYNIKEELISFRLELKLLMECLSIMDGAASLNLYYKEEGAPLRLVLIEDDIVTDCSIKTMDTLETLNFSLPQEDVIGKLIVDGAGFREVLCDLDSDSEYVDILLNQNKPGLIITTRSTAGKCEIMLPKDAAMIEEYKYSQIKPALKTLLVAAKVSLQVSKEGLLCLQFIVKTESNQMAYIEYFCTPVLPDVE</sequence>
<comment type="caution">
    <text evidence="6">The sequence shown here is derived from an EMBL/GenBank/DDBJ whole genome shotgun (WGS) entry which is preliminary data.</text>
</comment>
<keyword evidence="7" id="KW-1185">Reference proteome</keyword>
<keyword evidence="5" id="KW-0539">Nucleus</keyword>
<dbReference type="PRINTS" id="PR01246">
    <property type="entry name" value="RAD1REPAIR"/>
</dbReference>
<evidence type="ECO:0000256" key="3">
    <source>
        <dbReference type="ARBA" id="ARBA00022763"/>
    </source>
</evidence>
<dbReference type="PRINTS" id="PR01245">
    <property type="entry name" value="RAD1REC1"/>
</dbReference>
<dbReference type="InterPro" id="IPR046938">
    <property type="entry name" value="DNA_clamp_sf"/>
</dbReference>
<dbReference type="Pfam" id="PF02144">
    <property type="entry name" value="Rad1"/>
    <property type="match status" value="1"/>
</dbReference>
<dbReference type="GO" id="GO:0006281">
    <property type="term" value="P:DNA repair"/>
    <property type="evidence" value="ECO:0007669"/>
    <property type="project" value="UniProtKB-KW"/>
</dbReference>
<comment type="subcellular location">
    <subcellularLocation>
        <location evidence="1">Nucleus</location>
    </subcellularLocation>
</comment>
<evidence type="ECO:0000313" key="7">
    <source>
        <dbReference type="Proteomes" id="UP001461498"/>
    </source>
</evidence>
<comment type="similarity">
    <text evidence="2">Belongs to the rad1 family.</text>
</comment>
<dbReference type="Proteomes" id="UP001461498">
    <property type="component" value="Unassembled WGS sequence"/>
</dbReference>